<dbReference type="InterPro" id="IPR000152">
    <property type="entry name" value="EGF-type_Asp/Asn_hydroxyl_site"/>
</dbReference>
<dbReference type="Pfam" id="PF07645">
    <property type="entry name" value="EGF_CA"/>
    <property type="match status" value="1"/>
</dbReference>
<evidence type="ECO:0000256" key="2">
    <source>
        <dbReference type="ARBA" id="ARBA00023157"/>
    </source>
</evidence>
<keyword evidence="1" id="KW-0245">EGF-like domain</keyword>
<evidence type="ECO:0000313" key="4">
    <source>
        <dbReference type="EMBL" id="CAF0996658.1"/>
    </source>
</evidence>
<keyword evidence="2" id="KW-1015">Disulfide bond</keyword>
<dbReference type="OrthoDB" id="6229058at2759"/>
<dbReference type="FunFam" id="2.10.25.10:FF:000506">
    <property type="entry name" value="Adhesion G protein-coupled receptor E1"/>
    <property type="match status" value="1"/>
</dbReference>
<dbReference type="PROSITE" id="PS01186">
    <property type="entry name" value="EGF_2"/>
    <property type="match status" value="1"/>
</dbReference>
<keyword evidence="5" id="KW-1185">Reference proteome</keyword>
<dbReference type="AlphaFoldDB" id="A0A814GHR5"/>
<reference evidence="4" key="1">
    <citation type="submission" date="2021-02" db="EMBL/GenBank/DDBJ databases">
        <authorList>
            <person name="Nowell W R."/>
        </authorList>
    </citation>
    <scope>NUCLEOTIDE SEQUENCE</scope>
    <source>
        <strain evidence="4">Ploen Becks lab</strain>
    </source>
</reference>
<comment type="caution">
    <text evidence="4">The sequence shown here is derived from an EMBL/GenBank/DDBJ whole genome shotgun (WGS) entry which is preliminary data.</text>
</comment>
<protein>
    <recommendedName>
        <fullName evidence="3">EGF-like domain-containing protein</fullName>
    </recommendedName>
</protein>
<evidence type="ECO:0000313" key="5">
    <source>
        <dbReference type="Proteomes" id="UP000663879"/>
    </source>
</evidence>
<gene>
    <name evidence="4" type="ORF">OXX778_LOCUS16192</name>
</gene>
<organism evidence="4 5">
    <name type="scientific">Brachionus calyciflorus</name>
    <dbReference type="NCBI Taxonomy" id="104777"/>
    <lineage>
        <taxon>Eukaryota</taxon>
        <taxon>Metazoa</taxon>
        <taxon>Spiralia</taxon>
        <taxon>Gnathifera</taxon>
        <taxon>Rotifera</taxon>
        <taxon>Eurotatoria</taxon>
        <taxon>Monogononta</taxon>
        <taxon>Pseudotrocha</taxon>
        <taxon>Ploima</taxon>
        <taxon>Brachionidae</taxon>
        <taxon>Brachionus</taxon>
    </lineage>
</organism>
<dbReference type="PROSITE" id="PS00010">
    <property type="entry name" value="ASX_HYDROXYL"/>
    <property type="match status" value="1"/>
</dbReference>
<feature type="non-terminal residue" evidence="4">
    <location>
        <position position="136"/>
    </location>
</feature>
<dbReference type="EMBL" id="CAJNOC010003759">
    <property type="protein sequence ID" value="CAF0996658.1"/>
    <property type="molecule type" value="Genomic_DNA"/>
</dbReference>
<dbReference type="CDD" id="cd00054">
    <property type="entry name" value="EGF_CA"/>
    <property type="match status" value="1"/>
</dbReference>
<dbReference type="SMART" id="SM00181">
    <property type="entry name" value="EGF"/>
    <property type="match status" value="2"/>
</dbReference>
<dbReference type="GO" id="GO:0005509">
    <property type="term" value="F:calcium ion binding"/>
    <property type="evidence" value="ECO:0007669"/>
    <property type="project" value="InterPro"/>
</dbReference>
<proteinExistence type="predicted"/>
<evidence type="ECO:0000259" key="3">
    <source>
        <dbReference type="PROSITE" id="PS01186"/>
    </source>
</evidence>
<dbReference type="InterPro" id="IPR001881">
    <property type="entry name" value="EGF-like_Ca-bd_dom"/>
</dbReference>
<dbReference type="SMART" id="SM00179">
    <property type="entry name" value="EGF_CA"/>
    <property type="match status" value="1"/>
</dbReference>
<dbReference type="InterPro" id="IPR000742">
    <property type="entry name" value="EGF"/>
</dbReference>
<name>A0A814GHR5_9BILA</name>
<evidence type="ECO:0000256" key="1">
    <source>
        <dbReference type="ARBA" id="ARBA00022536"/>
    </source>
</evidence>
<dbReference type="InterPro" id="IPR049883">
    <property type="entry name" value="NOTCH1_EGF-like"/>
</dbReference>
<sequence length="136" mass="15755">INECDLNIAVCPENSQCLNTLGSYLCNCINGFKSENNQCIPIEYQPKNEIISETKIQTKITCDSKPLKDHYIYCPFKNKCDINSDCIYDVYSRKYMCKCWSGYIGNGYKCYDSKIYFYSNNQICRKSGFNQEIICA</sequence>
<dbReference type="SUPFAM" id="SSF57196">
    <property type="entry name" value="EGF/Laminin"/>
    <property type="match status" value="1"/>
</dbReference>
<feature type="domain" description="EGF-like" evidence="3">
    <location>
        <begin position="97"/>
        <end position="110"/>
    </location>
</feature>
<dbReference type="Gene3D" id="2.10.25.10">
    <property type="entry name" value="Laminin"/>
    <property type="match status" value="2"/>
</dbReference>
<accession>A0A814GHR5</accession>
<dbReference type="Proteomes" id="UP000663879">
    <property type="component" value="Unassembled WGS sequence"/>
</dbReference>